<protein>
    <submittedName>
        <fullName evidence="3">Basic proline-rich protein-like</fullName>
    </submittedName>
</protein>
<name>A0A8B8RYQ7_CAMFR</name>
<sequence>MPKWSKRGDSSYPARKAAWAVSINPSKALTVLLPRPRNTQEHRPREPASRGEDPEGGHWTRPRRAGKVRGGGEARQERKLVSSPPRHPTRPEPPRSRPGAGRSLPPYPTLPGRASSGAGPPPWPPRGTRQTAASLSLPAGPRTSRRRWPAVRREPGPPQQPEPLHWERRRQNSGAPPRAETPACAAPPTPNRRGDGGDSEPGAGSNGGPRPRPAPGPPPSPPASAPPPRPPAAATRTLESASPTPPAPSAPPLPKRRGGAAPPVTAAPVKPWPAIYTSRGSAAFGPHQPAQHASVALPNLARPVALNFSETRLLRWCWTTT</sequence>
<feature type="compositionally biased region" description="Basic and acidic residues" evidence="1">
    <location>
        <begin position="38"/>
        <end position="58"/>
    </location>
</feature>
<feature type="compositionally biased region" description="Pro residues" evidence="1">
    <location>
        <begin position="210"/>
        <end position="231"/>
    </location>
</feature>
<dbReference type="AlphaFoldDB" id="A0A8B8RYQ7"/>
<feature type="compositionally biased region" description="Low complexity" evidence="1">
    <location>
        <begin position="175"/>
        <end position="184"/>
    </location>
</feature>
<evidence type="ECO:0000256" key="1">
    <source>
        <dbReference type="SAM" id="MobiDB-lite"/>
    </source>
</evidence>
<dbReference type="RefSeq" id="XP_032322474.1">
    <property type="nucleotide sequence ID" value="XM_032466583.1"/>
</dbReference>
<dbReference type="Proteomes" id="UP000694856">
    <property type="component" value="Chromosome 2"/>
</dbReference>
<organism evidence="2 3">
    <name type="scientific">Camelus ferus</name>
    <name type="common">Wild bactrian camel</name>
    <name type="synonym">Camelus bactrianus ferus</name>
    <dbReference type="NCBI Taxonomy" id="419612"/>
    <lineage>
        <taxon>Eukaryota</taxon>
        <taxon>Metazoa</taxon>
        <taxon>Chordata</taxon>
        <taxon>Craniata</taxon>
        <taxon>Vertebrata</taxon>
        <taxon>Euteleostomi</taxon>
        <taxon>Mammalia</taxon>
        <taxon>Eutheria</taxon>
        <taxon>Laurasiatheria</taxon>
        <taxon>Artiodactyla</taxon>
        <taxon>Tylopoda</taxon>
        <taxon>Camelidae</taxon>
        <taxon>Camelus</taxon>
    </lineage>
</organism>
<proteinExistence type="predicted"/>
<dbReference type="KEGG" id="cfr:116659264"/>
<feature type="compositionally biased region" description="Basic and acidic residues" evidence="1">
    <location>
        <begin position="70"/>
        <end position="80"/>
    </location>
</feature>
<feature type="region of interest" description="Disordered" evidence="1">
    <location>
        <begin position="24"/>
        <end position="268"/>
    </location>
</feature>
<reference evidence="3" key="1">
    <citation type="submission" date="2025-08" db="UniProtKB">
        <authorList>
            <consortium name="RefSeq"/>
        </authorList>
    </citation>
    <scope>IDENTIFICATION</scope>
    <source>
        <tissue evidence="3">Ear skin</tissue>
    </source>
</reference>
<feature type="compositionally biased region" description="Pro residues" evidence="1">
    <location>
        <begin position="243"/>
        <end position="253"/>
    </location>
</feature>
<gene>
    <name evidence="3" type="primary">LOC116659264</name>
</gene>
<accession>A0A8B8RYQ7</accession>
<dbReference type="GeneID" id="116659264"/>
<evidence type="ECO:0000313" key="3">
    <source>
        <dbReference type="RefSeq" id="XP_032322474.1"/>
    </source>
</evidence>
<evidence type="ECO:0000313" key="2">
    <source>
        <dbReference type="Proteomes" id="UP000694856"/>
    </source>
</evidence>
<keyword evidence="2" id="KW-1185">Reference proteome</keyword>